<comment type="caution">
    <text evidence="2">The sequence shown here is derived from an EMBL/GenBank/DDBJ whole genome shotgun (WGS) entry which is preliminary data.</text>
</comment>
<evidence type="ECO:0000313" key="2">
    <source>
        <dbReference type="EMBL" id="RKM91039.1"/>
    </source>
</evidence>
<reference evidence="2 3" key="1">
    <citation type="journal article" date="2014" name="Genome Announc.">
        <title>Draft Genome Sequence of Streptomyces fradiae ATCC 19609, a Strain Highly Sensitive to Antibiotics.</title>
        <authorList>
            <person name="Bekker O.B."/>
            <person name="Klimina K.M."/>
            <person name="Vatlin A.A."/>
            <person name="Zakharevich N.V."/>
            <person name="Kasianov A.S."/>
            <person name="Danilenko V.N."/>
        </authorList>
    </citation>
    <scope>NUCLEOTIDE SEQUENCE [LARGE SCALE GENOMIC DNA]</scope>
    <source>
        <strain evidence="2 3">ATCC 19609</strain>
    </source>
</reference>
<organism evidence="2 3">
    <name type="scientific">Streptomyces xinghaiensis</name>
    <dbReference type="NCBI Taxonomy" id="1038928"/>
    <lineage>
        <taxon>Bacteria</taxon>
        <taxon>Bacillati</taxon>
        <taxon>Actinomycetota</taxon>
        <taxon>Actinomycetes</taxon>
        <taxon>Kitasatosporales</taxon>
        <taxon>Streptomycetaceae</taxon>
        <taxon>Streptomyces</taxon>
    </lineage>
</organism>
<dbReference type="AlphaFoldDB" id="A0A3R7H6Y5"/>
<dbReference type="GO" id="GO:0003677">
    <property type="term" value="F:DNA binding"/>
    <property type="evidence" value="ECO:0007669"/>
    <property type="project" value="UniProtKB-KW"/>
</dbReference>
<dbReference type="Pfam" id="PF04237">
    <property type="entry name" value="YjbR"/>
    <property type="match status" value="1"/>
</dbReference>
<dbReference type="InterPro" id="IPR038056">
    <property type="entry name" value="YjbR-like_sf"/>
</dbReference>
<gene>
    <name evidence="2" type="ORF">SFRA_030025</name>
</gene>
<dbReference type="Proteomes" id="UP000028058">
    <property type="component" value="Unassembled WGS sequence"/>
</dbReference>
<dbReference type="InterPro" id="IPR058532">
    <property type="entry name" value="YjbR/MT2646/Rv2570-like"/>
</dbReference>
<keyword evidence="3" id="KW-1185">Reference proteome</keyword>
<dbReference type="Gene3D" id="3.90.1150.30">
    <property type="match status" value="1"/>
</dbReference>
<sequence length="129" mass="14571">MTTTAEDVRRIALSLPETQEKLAWGMPTFRVRNKIFASLADDDASVGVKCPVEDRAELIAAEPEKFFVREGHDEHYAWLRVRLAALDDEAELRAILLDSWRQAAPRTLAEAHQDLRDATAGRPPKPSHR</sequence>
<dbReference type="EMBL" id="JNAD02000019">
    <property type="protein sequence ID" value="RKM91039.1"/>
    <property type="molecule type" value="Genomic_DNA"/>
</dbReference>
<evidence type="ECO:0000313" key="3">
    <source>
        <dbReference type="Proteomes" id="UP000028058"/>
    </source>
</evidence>
<dbReference type="OrthoDB" id="6167040at2"/>
<feature type="region of interest" description="Disordered" evidence="1">
    <location>
        <begin position="108"/>
        <end position="129"/>
    </location>
</feature>
<protein>
    <submittedName>
        <fullName evidence="2">MmcQ/YjbR family DNA-binding protein</fullName>
    </submittedName>
</protein>
<name>A0A3R7H6Y5_9ACTN</name>
<accession>A0A3R7H6Y5</accession>
<dbReference type="RefSeq" id="WP_043463894.1">
    <property type="nucleotide sequence ID" value="NZ_CP134822.1"/>
</dbReference>
<dbReference type="SUPFAM" id="SSF142906">
    <property type="entry name" value="YjbR-like"/>
    <property type="match status" value="1"/>
</dbReference>
<evidence type="ECO:0000256" key="1">
    <source>
        <dbReference type="SAM" id="MobiDB-lite"/>
    </source>
</evidence>
<proteinExistence type="predicted"/>
<feature type="compositionally biased region" description="Basic and acidic residues" evidence="1">
    <location>
        <begin position="109"/>
        <end position="119"/>
    </location>
</feature>
<keyword evidence="2" id="KW-0238">DNA-binding</keyword>